<keyword evidence="3" id="KW-1185">Reference proteome</keyword>
<reference evidence="2" key="1">
    <citation type="submission" date="2021-06" db="EMBL/GenBank/DDBJ databases">
        <title>Complete genome sequence of Nocardioides sp. G188.</title>
        <authorList>
            <person name="Im W.-T."/>
        </authorList>
    </citation>
    <scope>NUCLEOTIDE SEQUENCE</scope>
    <source>
        <strain evidence="2">G188</strain>
    </source>
</reference>
<keyword evidence="1" id="KW-0472">Membrane</keyword>
<protein>
    <submittedName>
        <fullName evidence="2">DUF308 domain-containing protein</fullName>
    </submittedName>
</protein>
<keyword evidence="1" id="KW-0812">Transmembrane</keyword>
<dbReference type="AlphaFoldDB" id="A0A975SZE5"/>
<dbReference type="PANTHER" id="PTHR34989">
    <property type="entry name" value="PROTEIN HDED"/>
    <property type="match status" value="1"/>
</dbReference>
<feature type="transmembrane region" description="Helical" evidence="1">
    <location>
        <begin position="12"/>
        <end position="32"/>
    </location>
</feature>
<feature type="transmembrane region" description="Helical" evidence="1">
    <location>
        <begin position="89"/>
        <end position="110"/>
    </location>
</feature>
<feature type="transmembrane region" description="Helical" evidence="1">
    <location>
        <begin position="122"/>
        <end position="140"/>
    </location>
</feature>
<proteinExistence type="predicted"/>
<accession>A0A975SZE5</accession>
<feature type="transmembrane region" description="Helical" evidence="1">
    <location>
        <begin position="38"/>
        <end position="58"/>
    </location>
</feature>
<keyword evidence="1" id="KW-1133">Transmembrane helix</keyword>
<dbReference type="InterPro" id="IPR052712">
    <property type="entry name" value="Acid_resist_chaperone_HdeD"/>
</dbReference>
<dbReference type="PANTHER" id="PTHR34989:SF1">
    <property type="entry name" value="PROTEIN HDED"/>
    <property type="match status" value="1"/>
</dbReference>
<evidence type="ECO:0000256" key="1">
    <source>
        <dbReference type="SAM" id="Phobius"/>
    </source>
</evidence>
<name>A0A975SZE5_9ACTN</name>
<dbReference type="KEGG" id="nps:KRR39_02805"/>
<evidence type="ECO:0000313" key="2">
    <source>
        <dbReference type="EMBL" id="QWZ08800.1"/>
    </source>
</evidence>
<organism evidence="2 3">
    <name type="scientific">Nocardioides panacis</name>
    <dbReference type="NCBI Taxonomy" id="2849501"/>
    <lineage>
        <taxon>Bacteria</taxon>
        <taxon>Bacillati</taxon>
        <taxon>Actinomycetota</taxon>
        <taxon>Actinomycetes</taxon>
        <taxon>Propionibacteriales</taxon>
        <taxon>Nocardioidaceae</taxon>
        <taxon>Nocardioides</taxon>
    </lineage>
</organism>
<dbReference type="RefSeq" id="WP_216940588.1">
    <property type="nucleotide sequence ID" value="NZ_CP077062.1"/>
</dbReference>
<feature type="transmembrane region" description="Helical" evidence="1">
    <location>
        <begin position="65"/>
        <end position="83"/>
    </location>
</feature>
<gene>
    <name evidence="2" type="ORF">KRR39_02805</name>
</gene>
<dbReference type="Proteomes" id="UP000683575">
    <property type="component" value="Chromosome"/>
</dbReference>
<dbReference type="InterPro" id="IPR005325">
    <property type="entry name" value="DUF308_memb"/>
</dbReference>
<sequence>MAEHAQGRTASDLILGALIVLLGLVVLGHTLVATKVSLLFLGWLLFAGGVVTLAATLFRIGKDGFWLGALGGGLMTVLGIVFLRHTHAAAVTVTLVAGAMFLATGLARLVAAFQTPAARVPLLVSGVVSTFLGLLVLFNLVDASLVFLGIMLGVELLAEGVAIMIVGRDTLGTARAGRIASAT</sequence>
<feature type="transmembrane region" description="Helical" evidence="1">
    <location>
        <begin position="146"/>
        <end position="166"/>
    </location>
</feature>
<dbReference type="GO" id="GO:0005886">
    <property type="term" value="C:plasma membrane"/>
    <property type="evidence" value="ECO:0007669"/>
    <property type="project" value="TreeGrafter"/>
</dbReference>
<dbReference type="EMBL" id="CP077062">
    <property type="protein sequence ID" value="QWZ08800.1"/>
    <property type="molecule type" value="Genomic_DNA"/>
</dbReference>
<dbReference type="Pfam" id="PF03729">
    <property type="entry name" value="DUF308"/>
    <property type="match status" value="1"/>
</dbReference>
<evidence type="ECO:0000313" key="3">
    <source>
        <dbReference type="Proteomes" id="UP000683575"/>
    </source>
</evidence>